<organism evidence="1 2">
    <name type="scientific">Mycena venus</name>
    <dbReference type="NCBI Taxonomy" id="2733690"/>
    <lineage>
        <taxon>Eukaryota</taxon>
        <taxon>Fungi</taxon>
        <taxon>Dikarya</taxon>
        <taxon>Basidiomycota</taxon>
        <taxon>Agaricomycotina</taxon>
        <taxon>Agaricomycetes</taxon>
        <taxon>Agaricomycetidae</taxon>
        <taxon>Agaricales</taxon>
        <taxon>Marasmiineae</taxon>
        <taxon>Mycenaceae</taxon>
        <taxon>Mycena</taxon>
    </lineage>
</organism>
<name>A0A8H6X5N8_9AGAR</name>
<accession>A0A8H6X5N8</accession>
<dbReference type="Proteomes" id="UP000620124">
    <property type="component" value="Unassembled WGS sequence"/>
</dbReference>
<reference evidence="1" key="1">
    <citation type="submission" date="2020-05" db="EMBL/GenBank/DDBJ databases">
        <title>Mycena genomes resolve the evolution of fungal bioluminescence.</title>
        <authorList>
            <person name="Tsai I.J."/>
        </authorList>
    </citation>
    <scope>NUCLEOTIDE SEQUENCE</scope>
    <source>
        <strain evidence="1">CCC161011</strain>
    </source>
</reference>
<evidence type="ECO:0000313" key="1">
    <source>
        <dbReference type="EMBL" id="KAF7334965.1"/>
    </source>
</evidence>
<sequence length="338" mass="37911">MRVWRCAPQILPNPQKSATFRTLTRSYTVQTQGGSGAPARHLISTLNASLLGVDDYLDLSGQHEFPIRFPKSRGNTLALLWYEKIARKSSGTTYTPFPDHSNGFLYYHRPQNAAPLEGSVRLCVTAQAGNAPSFFAHGRDLLLPSGCPWQIILPQIACRRHYARIRDQLLEEDLVTDQQLSRCRALFADRAKIRAQSTIFRLTQEFPVNFTNRISLTVVGEAGVHYLRFSAFRIWYQGEMAPHSRALSLPPSPHYSGRRVVHLRFTKTVTPVECTVDGYTGEVSEPKGGLVKPEAGDLLTRSHWNRDPEPWAYDIDANDTDLAAALRVLWDGSVLLAP</sequence>
<dbReference type="EMBL" id="JACAZI010000025">
    <property type="protein sequence ID" value="KAF7334965.1"/>
    <property type="molecule type" value="Genomic_DNA"/>
</dbReference>
<dbReference type="AlphaFoldDB" id="A0A8H6X5N8"/>
<keyword evidence="2" id="KW-1185">Reference proteome</keyword>
<proteinExistence type="predicted"/>
<gene>
    <name evidence="1" type="ORF">MVEN_02246500</name>
</gene>
<dbReference type="OrthoDB" id="2750929at2759"/>
<evidence type="ECO:0000313" key="2">
    <source>
        <dbReference type="Proteomes" id="UP000620124"/>
    </source>
</evidence>
<protein>
    <submittedName>
        <fullName evidence="1">Uncharacterized protein</fullName>
    </submittedName>
</protein>
<comment type="caution">
    <text evidence="1">The sequence shown here is derived from an EMBL/GenBank/DDBJ whole genome shotgun (WGS) entry which is preliminary data.</text>
</comment>